<gene>
    <name evidence="16 21" type="primary">polA</name>
    <name evidence="21" type="ORF">OXH55_08985</name>
</gene>
<dbReference type="SMART" id="SM00279">
    <property type="entry name" value="HhH2"/>
    <property type="match status" value="1"/>
</dbReference>
<evidence type="ECO:0000256" key="13">
    <source>
        <dbReference type="ARBA" id="ARBA00023204"/>
    </source>
</evidence>
<proteinExistence type="inferred from homology"/>
<feature type="domain" description="5'-3' exonuclease" evidence="19">
    <location>
        <begin position="4"/>
        <end position="263"/>
    </location>
</feature>
<keyword evidence="6 16" id="KW-0235">DNA replication</keyword>
<comment type="similarity">
    <text evidence="1 16">Belongs to the DNA polymerase type-A family.</text>
</comment>
<keyword evidence="9" id="KW-0378">Hydrolase</keyword>
<dbReference type="InterPro" id="IPR029060">
    <property type="entry name" value="PIN-like_dom_sf"/>
</dbReference>
<dbReference type="Pfam" id="PF22619">
    <property type="entry name" value="DNA_polI_exo1"/>
    <property type="match status" value="1"/>
</dbReference>
<dbReference type="SUPFAM" id="SSF88723">
    <property type="entry name" value="PIN domain-like"/>
    <property type="match status" value="1"/>
</dbReference>
<dbReference type="Gene3D" id="3.30.420.10">
    <property type="entry name" value="Ribonuclease H-like superfamily/Ribonuclease H"/>
    <property type="match status" value="1"/>
</dbReference>
<feature type="domain" description="3'-5' exonuclease" evidence="18">
    <location>
        <begin position="313"/>
        <end position="473"/>
    </location>
</feature>
<comment type="caution">
    <text evidence="21">The sequence shown here is derived from an EMBL/GenBank/DDBJ whole genome shotgun (WGS) entry which is preliminary data.</text>
</comment>
<dbReference type="InterPro" id="IPR020045">
    <property type="entry name" value="DNA_polI_H3TH"/>
</dbReference>
<evidence type="ECO:0000256" key="17">
    <source>
        <dbReference type="SAM" id="Coils"/>
    </source>
</evidence>
<dbReference type="Gene3D" id="1.20.1060.10">
    <property type="entry name" value="Taq DNA Polymerase, Chain T, domain 4"/>
    <property type="match status" value="1"/>
</dbReference>
<feature type="domain" description="DNA-directed DNA polymerase family A palm" evidence="20">
    <location>
        <begin position="639"/>
        <end position="846"/>
    </location>
</feature>
<evidence type="ECO:0000256" key="2">
    <source>
        <dbReference type="ARBA" id="ARBA00012417"/>
    </source>
</evidence>
<dbReference type="InterPro" id="IPR008918">
    <property type="entry name" value="HhH2"/>
</dbReference>
<dbReference type="RefSeq" id="WP_268049588.1">
    <property type="nucleotide sequence ID" value="NZ_JAPQES010000002.1"/>
</dbReference>
<dbReference type="InterPro" id="IPR001098">
    <property type="entry name" value="DNA-dir_DNA_pol_A_palm_dom"/>
</dbReference>
<evidence type="ECO:0000256" key="14">
    <source>
        <dbReference type="ARBA" id="ARBA00049244"/>
    </source>
</evidence>
<evidence type="ECO:0000256" key="6">
    <source>
        <dbReference type="ARBA" id="ARBA00022705"/>
    </source>
</evidence>
<evidence type="ECO:0000256" key="3">
    <source>
        <dbReference type="ARBA" id="ARBA00020311"/>
    </source>
</evidence>
<protein>
    <recommendedName>
        <fullName evidence="3 15">DNA polymerase I</fullName>
        <ecNumber evidence="2 15">2.7.7.7</ecNumber>
    </recommendedName>
</protein>
<dbReference type="SMART" id="SM00474">
    <property type="entry name" value="35EXOc"/>
    <property type="match status" value="1"/>
</dbReference>
<dbReference type="PRINTS" id="PR00868">
    <property type="entry name" value="DNAPOLI"/>
</dbReference>
<dbReference type="PANTHER" id="PTHR10133:SF27">
    <property type="entry name" value="DNA POLYMERASE NU"/>
    <property type="match status" value="1"/>
</dbReference>
<evidence type="ECO:0000259" key="19">
    <source>
        <dbReference type="SMART" id="SM00475"/>
    </source>
</evidence>
<keyword evidence="11 16" id="KW-0239">DNA-directed DNA polymerase</keyword>
<dbReference type="SMART" id="SM00482">
    <property type="entry name" value="POLAc"/>
    <property type="match status" value="1"/>
</dbReference>
<dbReference type="InterPro" id="IPR036279">
    <property type="entry name" value="5-3_exonuclease_C_sf"/>
</dbReference>
<name>A0ABT4CNY0_9CLOT</name>
<dbReference type="Pfam" id="PF01367">
    <property type="entry name" value="5_3_exonuc"/>
    <property type="match status" value="1"/>
</dbReference>
<keyword evidence="12 16" id="KW-0238">DNA-binding</keyword>
<dbReference type="Gene3D" id="3.30.70.370">
    <property type="match status" value="1"/>
</dbReference>
<dbReference type="PROSITE" id="PS00447">
    <property type="entry name" value="DNA_POLYMERASE_A"/>
    <property type="match status" value="1"/>
</dbReference>
<dbReference type="EC" id="2.7.7.7" evidence="2 15"/>
<evidence type="ECO:0000313" key="21">
    <source>
        <dbReference type="EMBL" id="MCY6370763.1"/>
    </source>
</evidence>
<organism evidence="21 22">
    <name type="scientific">Clostridium ganghwense</name>
    <dbReference type="NCBI Taxonomy" id="312089"/>
    <lineage>
        <taxon>Bacteria</taxon>
        <taxon>Bacillati</taxon>
        <taxon>Bacillota</taxon>
        <taxon>Clostridia</taxon>
        <taxon>Eubacteriales</taxon>
        <taxon>Clostridiaceae</taxon>
        <taxon>Clostridium</taxon>
    </lineage>
</organism>
<dbReference type="SUPFAM" id="SSF56672">
    <property type="entry name" value="DNA/RNA polymerases"/>
    <property type="match status" value="1"/>
</dbReference>
<evidence type="ECO:0000313" key="22">
    <source>
        <dbReference type="Proteomes" id="UP001079657"/>
    </source>
</evidence>
<evidence type="ECO:0000256" key="9">
    <source>
        <dbReference type="ARBA" id="ARBA00022801"/>
    </source>
</evidence>
<dbReference type="PANTHER" id="PTHR10133">
    <property type="entry name" value="DNA POLYMERASE I"/>
    <property type="match status" value="1"/>
</dbReference>
<dbReference type="InterPro" id="IPR002562">
    <property type="entry name" value="3'-5'_exonuclease_dom"/>
</dbReference>
<keyword evidence="8 16" id="KW-0227">DNA damage</keyword>
<dbReference type="InterPro" id="IPR019760">
    <property type="entry name" value="DNA-dir_DNA_pol_A_CS"/>
</dbReference>
<evidence type="ECO:0000256" key="1">
    <source>
        <dbReference type="ARBA" id="ARBA00007705"/>
    </source>
</evidence>
<evidence type="ECO:0000256" key="8">
    <source>
        <dbReference type="ARBA" id="ARBA00022763"/>
    </source>
</evidence>
<dbReference type="Proteomes" id="UP001079657">
    <property type="component" value="Unassembled WGS sequence"/>
</dbReference>
<dbReference type="InterPro" id="IPR054690">
    <property type="entry name" value="DNA_polI_exonuclease"/>
</dbReference>
<dbReference type="InterPro" id="IPR043502">
    <property type="entry name" value="DNA/RNA_pol_sf"/>
</dbReference>
<dbReference type="SUPFAM" id="SSF53098">
    <property type="entry name" value="Ribonuclease H-like"/>
    <property type="match status" value="1"/>
</dbReference>
<keyword evidence="10" id="KW-0269">Exonuclease</keyword>
<dbReference type="InterPro" id="IPR018320">
    <property type="entry name" value="DNA_polymerase_1"/>
</dbReference>
<dbReference type="EMBL" id="JAPQES010000002">
    <property type="protein sequence ID" value="MCY6370763.1"/>
    <property type="molecule type" value="Genomic_DNA"/>
</dbReference>
<dbReference type="NCBIfam" id="TIGR00593">
    <property type="entry name" value="pola"/>
    <property type="match status" value="1"/>
</dbReference>
<evidence type="ECO:0000256" key="16">
    <source>
        <dbReference type="RuleBase" id="RU004460"/>
    </source>
</evidence>
<evidence type="ECO:0000256" key="7">
    <source>
        <dbReference type="ARBA" id="ARBA00022722"/>
    </source>
</evidence>
<dbReference type="InterPro" id="IPR012337">
    <property type="entry name" value="RNaseH-like_sf"/>
</dbReference>
<dbReference type="InterPro" id="IPR002298">
    <property type="entry name" value="DNA_polymerase_A"/>
</dbReference>
<evidence type="ECO:0000256" key="10">
    <source>
        <dbReference type="ARBA" id="ARBA00022839"/>
    </source>
</evidence>
<evidence type="ECO:0000259" key="20">
    <source>
        <dbReference type="SMART" id="SM00482"/>
    </source>
</evidence>
<keyword evidence="17" id="KW-0175">Coiled coil</keyword>
<keyword evidence="4 16" id="KW-0808">Transferase</keyword>
<dbReference type="Pfam" id="PF00476">
    <property type="entry name" value="DNA_pol_A"/>
    <property type="match status" value="1"/>
</dbReference>
<comment type="catalytic activity">
    <reaction evidence="14 16">
        <text>DNA(n) + a 2'-deoxyribonucleoside 5'-triphosphate = DNA(n+1) + diphosphate</text>
        <dbReference type="Rhea" id="RHEA:22508"/>
        <dbReference type="Rhea" id="RHEA-COMP:17339"/>
        <dbReference type="Rhea" id="RHEA-COMP:17340"/>
        <dbReference type="ChEBI" id="CHEBI:33019"/>
        <dbReference type="ChEBI" id="CHEBI:61560"/>
        <dbReference type="ChEBI" id="CHEBI:173112"/>
        <dbReference type="EC" id="2.7.7.7"/>
    </reaction>
</comment>
<dbReference type="SUPFAM" id="SSF47807">
    <property type="entry name" value="5' to 3' exonuclease, C-terminal subdomain"/>
    <property type="match status" value="1"/>
</dbReference>
<dbReference type="CDD" id="cd08637">
    <property type="entry name" value="DNA_pol_A_pol_I_C"/>
    <property type="match status" value="1"/>
</dbReference>
<dbReference type="NCBIfam" id="NF004397">
    <property type="entry name" value="PRK05755.1"/>
    <property type="match status" value="1"/>
</dbReference>
<keyword evidence="7" id="KW-0540">Nuclease</keyword>
<evidence type="ECO:0000256" key="11">
    <source>
        <dbReference type="ARBA" id="ARBA00022932"/>
    </source>
</evidence>
<dbReference type="InterPro" id="IPR036397">
    <property type="entry name" value="RNaseH_sf"/>
</dbReference>
<dbReference type="InterPro" id="IPR020046">
    <property type="entry name" value="5-3_exonucl_a-hlix_arch_N"/>
</dbReference>
<dbReference type="CDD" id="cd09859">
    <property type="entry name" value="PIN_53EXO"/>
    <property type="match status" value="1"/>
</dbReference>
<evidence type="ECO:0000256" key="4">
    <source>
        <dbReference type="ARBA" id="ARBA00022679"/>
    </source>
</evidence>
<evidence type="ECO:0000256" key="15">
    <source>
        <dbReference type="NCBIfam" id="TIGR00593"/>
    </source>
</evidence>
<dbReference type="InterPro" id="IPR002421">
    <property type="entry name" value="5-3_exonuclease"/>
</dbReference>
<accession>A0ABT4CNY0</accession>
<dbReference type="Pfam" id="PF02739">
    <property type="entry name" value="5_3_exonuc_N"/>
    <property type="match status" value="1"/>
</dbReference>
<keyword evidence="5 16" id="KW-0548">Nucleotidyltransferase</keyword>
<feature type="coiled-coil region" evidence="17">
    <location>
        <begin position="465"/>
        <end position="524"/>
    </location>
</feature>
<dbReference type="SMART" id="SM00475">
    <property type="entry name" value="53EXOc"/>
    <property type="match status" value="1"/>
</dbReference>
<comment type="subunit">
    <text evidence="16">Single-chain monomer with multiple functions.</text>
</comment>
<keyword evidence="13 16" id="KW-0234">DNA repair</keyword>
<evidence type="ECO:0000256" key="5">
    <source>
        <dbReference type="ARBA" id="ARBA00022695"/>
    </source>
</evidence>
<dbReference type="Gene3D" id="1.10.150.20">
    <property type="entry name" value="5' to 3' exonuclease, C-terminal subdomain"/>
    <property type="match status" value="2"/>
</dbReference>
<dbReference type="Gene3D" id="3.40.50.1010">
    <property type="entry name" value="5'-nuclease"/>
    <property type="match status" value="1"/>
</dbReference>
<evidence type="ECO:0000259" key="18">
    <source>
        <dbReference type="SMART" id="SM00474"/>
    </source>
</evidence>
<evidence type="ECO:0000256" key="12">
    <source>
        <dbReference type="ARBA" id="ARBA00023125"/>
    </source>
</evidence>
<dbReference type="CDD" id="cd06140">
    <property type="entry name" value="DNA_polA_I_Bacillus_like_exo"/>
    <property type="match status" value="1"/>
</dbReference>
<dbReference type="CDD" id="cd09898">
    <property type="entry name" value="H3TH_53EXO"/>
    <property type="match status" value="1"/>
</dbReference>
<sequence length="882" mass="102076">MNRKRLLILDGHSLMYRAFFALPQFTNSEGIHTNAIYGFVKMLLKMKEEINPDYIVTAFDKKAPTFRHKEFEEYKAGREKMPSELNEQFPIVKELLEKLAINIFEIDGFEADDLIGTLSVFAEEKDIEVYIVTGDKDALQLATDNVKVVINKKGMSEKEIYDKNRMIEEQGVTPKQFIDVKGLMGDKSDNIPGVPGIGVKTAYKLIKEYGSVENVLQNIDNISGKKMKENLKEYSEQAIFSKKLATIMTDVPIDIDLDEIKSKEAYDIDGVKQLFEKLQFKSLLDKFKDESGEEQQDSDNGVEEEIEDIKVDFENIKTLEELSNLLEDIHEKIYFKFEFLDQSTYSKVRFDKIYIRLNEKVYIVYVDEIYNENRDETVELLSKIFQDETIEKVCHDVKMAYVVLNKYNIQVKGIKFDTKIAAYLIQPASKDYILKEMIEAKLKKSITGDEEEIKVKETYYIKSIYEELEKEIKNLHMEELLYEIELPLVEILASMECKGFKVDRDKLVELGKKFKIEIESLEKEIYEFADEEFNIKSPKQLGKILFEKLDLPVIKKTKTGYSTNAEVLEKLEDKHPIISKIIEYRQITKLNSTYVEGLKNVIDEDGKIHSSFNQTVTTTGRLSSTEPNLQNIPIKYEMGREIRKVFVPNNEKSLLFSADYSQIELRVLAHIADDENLIDAFKHHSDIHTKTASEVFKVPMEEVTSLMRSNAKAVNFGIVYGIGAFSLAKDIKVSRKEAKQYIDAYFERYPKVKEFINNIINKAEKDGFVTTIMNRRRFISEIQSKNKIIKSLGERLAMNTPIQGSAADIIKLAMINVYKELKNRNLKTTLILQVHDELILNVYEDELEEVKNIVKDKMENVIELSVPLDVDMNTGQNWYEAK</sequence>
<dbReference type="GO" id="GO:0003887">
    <property type="term" value="F:DNA-directed DNA polymerase activity"/>
    <property type="evidence" value="ECO:0007669"/>
    <property type="project" value="UniProtKB-EC"/>
</dbReference>
<keyword evidence="22" id="KW-1185">Reference proteome</keyword>
<reference evidence="21" key="1">
    <citation type="submission" date="2022-12" db="EMBL/GenBank/DDBJ databases">
        <authorList>
            <person name="Wang J."/>
        </authorList>
    </citation>
    <scope>NUCLEOTIDE SEQUENCE</scope>
    <source>
        <strain evidence="21">HY-42-06</strain>
    </source>
</reference>